<evidence type="ECO:0000313" key="2">
    <source>
        <dbReference type="WBParaSite" id="PEQ_0000890801-mRNA-1"/>
    </source>
</evidence>
<proteinExistence type="predicted"/>
<organism evidence="1 2">
    <name type="scientific">Parascaris equorum</name>
    <name type="common">Equine roundworm</name>
    <dbReference type="NCBI Taxonomy" id="6256"/>
    <lineage>
        <taxon>Eukaryota</taxon>
        <taxon>Metazoa</taxon>
        <taxon>Ecdysozoa</taxon>
        <taxon>Nematoda</taxon>
        <taxon>Chromadorea</taxon>
        <taxon>Rhabditida</taxon>
        <taxon>Spirurina</taxon>
        <taxon>Ascaridomorpha</taxon>
        <taxon>Ascaridoidea</taxon>
        <taxon>Ascarididae</taxon>
        <taxon>Parascaris</taxon>
    </lineage>
</organism>
<dbReference type="AlphaFoldDB" id="A0A914RRG5"/>
<dbReference type="Proteomes" id="UP000887564">
    <property type="component" value="Unplaced"/>
</dbReference>
<accession>A0A914RRG5</accession>
<sequence>MSIWLGRGVRTNMAITWNCKPFLRFFLALSKSMNTLQVGTFVYRIHSKSLSVVIGR</sequence>
<reference evidence="2" key="1">
    <citation type="submission" date="2022-11" db="UniProtKB">
        <authorList>
            <consortium name="WormBaseParasite"/>
        </authorList>
    </citation>
    <scope>IDENTIFICATION</scope>
</reference>
<protein>
    <submittedName>
        <fullName evidence="2">Uncharacterized protein</fullName>
    </submittedName>
</protein>
<name>A0A914RRG5_PAREQ</name>
<dbReference type="WBParaSite" id="PEQ_0000890801-mRNA-1">
    <property type="protein sequence ID" value="PEQ_0000890801-mRNA-1"/>
    <property type="gene ID" value="PEQ_0000890801"/>
</dbReference>
<keyword evidence="1" id="KW-1185">Reference proteome</keyword>
<evidence type="ECO:0000313" key="1">
    <source>
        <dbReference type="Proteomes" id="UP000887564"/>
    </source>
</evidence>